<accession>A0A1B1U429</accession>
<dbReference type="AlphaFoldDB" id="A0A1B1U429"/>
<sequence length="125" mass="14464">MSRIIVLLLGVFSCVFGAWGYQQELTLKRNELYEVKLLVGRGDERPLSFFWTLIADGGIVVLAKYNGFNQQTILWQEHSLNALKIYLDSSVMYQPPYVCIFFKSYDEKSKQATFLLTTFGDVYVR</sequence>
<dbReference type="RefSeq" id="WP_066338536.1">
    <property type="nucleotide sequence ID" value="NZ_CP016503.1"/>
</dbReference>
<evidence type="ECO:0000313" key="2">
    <source>
        <dbReference type="Proteomes" id="UP000092884"/>
    </source>
</evidence>
<dbReference type="STRING" id="222136.BBW65_01025"/>
<reference evidence="2" key="1">
    <citation type="submission" date="2016-07" db="EMBL/GenBank/DDBJ databases">
        <authorList>
            <person name="Florea S."/>
            <person name="Webb J.S."/>
            <person name="Jaromczyk J."/>
            <person name="Schardl C.L."/>
        </authorList>
    </citation>
    <scope>NUCLEOTIDE SEQUENCE [LARGE SCALE GENOMIC DNA]</scope>
    <source>
        <strain evidence="2">MIT 01-6242</strain>
    </source>
</reference>
<dbReference type="OrthoDB" id="5334558at2"/>
<proteinExistence type="predicted"/>
<dbReference type="EMBL" id="CP016503">
    <property type="protein sequence ID" value="ANV97482.1"/>
    <property type="molecule type" value="Genomic_DNA"/>
</dbReference>
<gene>
    <name evidence="1" type="ORF">BBW65_01025</name>
</gene>
<dbReference type="Proteomes" id="UP000092884">
    <property type="component" value="Chromosome"/>
</dbReference>
<dbReference type="KEGG" id="het:BBW65_01025"/>
<name>A0A1B1U429_9HELI</name>
<organism evidence="1 2">
    <name type="scientific">Helicobacter enhydrae</name>
    <dbReference type="NCBI Taxonomy" id="222136"/>
    <lineage>
        <taxon>Bacteria</taxon>
        <taxon>Pseudomonadati</taxon>
        <taxon>Campylobacterota</taxon>
        <taxon>Epsilonproteobacteria</taxon>
        <taxon>Campylobacterales</taxon>
        <taxon>Helicobacteraceae</taxon>
        <taxon>Helicobacter</taxon>
    </lineage>
</organism>
<evidence type="ECO:0000313" key="1">
    <source>
        <dbReference type="EMBL" id="ANV97482.1"/>
    </source>
</evidence>
<protein>
    <submittedName>
        <fullName evidence="1">Uncharacterized protein</fullName>
    </submittedName>
</protein>
<keyword evidence="2" id="KW-1185">Reference proteome</keyword>